<evidence type="ECO:0000256" key="1">
    <source>
        <dbReference type="SAM" id="Coils"/>
    </source>
</evidence>
<accession>S7W9E3</accession>
<sequence length="196" mass="23187">MLFTLFMNDKTIESLIIEIHDLNNLTKEYKTDVDKKNKKISNLNRKIEILEEKIISLSKINIQQKNKILSSQKENKRVEKHLKAIIKRKENNNNNKENEDNILATTIILLGEHYNFDGDIILRILKELKSVDIKLITKIIEKLVIENSRKEEIKIFENNVKEDNCEIKDINFEDDKEEIEIQKNITENSIEEENII</sequence>
<gene>
    <name evidence="2" type="ORF">SLOPH_753</name>
</gene>
<protein>
    <submittedName>
        <fullName evidence="2">Uncharacterized protein</fullName>
    </submittedName>
</protein>
<feature type="coiled-coil region" evidence="1">
    <location>
        <begin position="26"/>
        <end position="99"/>
    </location>
</feature>
<comment type="caution">
    <text evidence="2">The sequence shown here is derived from an EMBL/GenBank/DDBJ whole genome shotgun (WGS) entry which is preliminary data.</text>
</comment>
<dbReference type="HOGENOM" id="CLU_1391034_0_0_1"/>
<keyword evidence="3" id="KW-1185">Reference proteome</keyword>
<keyword evidence="1" id="KW-0175">Coiled coil</keyword>
<dbReference type="OMA" id="IASETCP"/>
<evidence type="ECO:0000313" key="2">
    <source>
        <dbReference type="EMBL" id="EPR79545.1"/>
    </source>
</evidence>
<dbReference type="InParanoid" id="S7W9E3"/>
<dbReference type="VEuPathDB" id="MicrosporidiaDB:SLOPH_753"/>
<dbReference type="Proteomes" id="UP000014978">
    <property type="component" value="Unassembled WGS sequence"/>
</dbReference>
<reference evidence="3" key="1">
    <citation type="journal article" date="2013" name="PLoS Genet.">
        <title>The genome of Spraguea lophii and the basis of host-microsporidian interactions.</title>
        <authorList>
            <person name="Campbell S.E."/>
            <person name="Williams T.A."/>
            <person name="Yousuf A."/>
            <person name="Soanes D.M."/>
            <person name="Paszkiewicz K.H."/>
            <person name="Williams B.A.P."/>
        </authorList>
    </citation>
    <scope>NUCLEOTIDE SEQUENCE [LARGE SCALE GENOMIC DNA]</scope>
    <source>
        <strain evidence="3">42_110</strain>
    </source>
</reference>
<evidence type="ECO:0000313" key="3">
    <source>
        <dbReference type="Proteomes" id="UP000014978"/>
    </source>
</evidence>
<dbReference type="EMBL" id="ATCN01000205">
    <property type="protein sequence ID" value="EPR79545.1"/>
    <property type="molecule type" value="Genomic_DNA"/>
</dbReference>
<proteinExistence type="predicted"/>
<dbReference type="AlphaFoldDB" id="S7W9E3"/>
<organism evidence="2 3">
    <name type="scientific">Spraguea lophii (strain 42_110)</name>
    <name type="common">Microsporidian parasite</name>
    <dbReference type="NCBI Taxonomy" id="1358809"/>
    <lineage>
        <taxon>Eukaryota</taxon>
        <taxon>Fungi</taxon>
        <taxon>Fungi incertae sedis</taxon>
        <taxon>Microsporidia</taxon>
        <taxon>Spragueidae</taxon>
        <taxon>Spraguea</taxon>
    </lineage>
</organism>
<name>S7W9E3_SPRLO</name>